<dbReference type="HOGENOM" id="CLU_3011016_0_0_6"/>
<evidence type="ECO:0000256" key="1">
    <source>
        <dbReference type="SAM" id="MobiDB-lite"/>
    </source>
</evidence>
<protein>
    <submittedName>
        <fullName evidence="2">Uncharacterized protein</fullName>
    </submittedName>
</protein>
<dbReference type="EMBL" id="CP002881">
    <property type="protein sequence ID" value="AEJ03516.1"/>
    <property type="molecule type" value="Genomic_DNA"/>
</dbReference>
<dbReference type="AlphaFoldDB" id="F8H579"/>
<organism evidence="2 3">
    <name type="scientific">Stutzerimonas stutzeri (strain ATCC 17588 / DSM 5190 / CCUG 11256 / JCM 5965 / LMG 11199 / NBRC 14165 / NCIMB 11358 / Stanier 221)</name>
    <name type="common">Pseudomonas stutzeri</name>
    <dbReference type="NCBI Taxonomy" id="96563"/>
    <lineage>
        <taxon>Bacteria</taxon>
        <taxon>Pseudomonadati</taxon>
        <taxon>Pseudomonadota</taxon>
        <taxon>Gammaproteobacteria</taxon>
        <taxon>Pseudomonadales</taxon>
        <taxon>Pseudomonadaceae</taxon>
        <taxon>Stutzerimonas</taxon>
    </lineage>
</organism>
<evidence type="ECO:0000313" key="2">
    <source>
        <dbReference type="EMBL" id="AEJ03516.1"/>
    </source>
</evidence>
<proteinExistence type="predicted"/>
<dbReference type="Proteomes" id="UP000008932">
    <property type="component" value="Chromosome"/>
</dbReference>
<feature type="compositionally biased region" description="Low complexity" evidence="1">
    <location>
        <begin position="13"/>
        <end position="23"/>
    </location>
</feature>
<reference evidence="3" key="3">
    <citation type="submission" date="2011-06" db="EMBL/GenBank/DDBJ databases">
        <title>Complete genome sequence of Pseudomonas stutzeri strain CGMCC 1.1803.</title>
        <authorList>
            <person name="Yan Y."/>
            <person name="Chen M."/>
            <person name="Lu W."/>
            <person name="Zhang W."/>
            <person name="Ping S."/>
            <person name="Lin M."/>
        </authorList>
    </citation>
    <scope>NUCLEOTIDE SEQUENCE [LARGE SCALE GENOMIC DNA]</scope>
    <source>
        <strain evidence="3">ATCC 17588 / DSM 5190 / CCUG 11256 / JCM 5965 / LMG 11199 / NCIMB 11358 / Stanier 221</strain>
    </source>
</reference>
<sequence length="56" mass="5595">MIALTNGATGLRSPTRTSGASAGTAGGDQRSQAKARNILPLANPCPARQDGARTST</sequence>
<feature type="region of interest" description="Disordered" evidence="1">
    <location>
        <begin position="1"/>
        <end position="56"/>
    </location>
</feature>
<reference key="2">
    <citation type="submission" date="2011-06" db="EMBL/GenBank/DDBJ databases">
        <title>Complete Genome Sequence of Pseudomonas stutzeri Strain CGMCC 1.1803.</title>
        <authorList>
            <person name="Yan Y."/>
            <person name="Chen M."/>
            <person name="Lu W."/>
            <person name="Zhang W."/>
            <person name="Ping S."/>
            <person name="Lin M."/>
        </authorList>
    </citation>
    <scope>NUCLEOTIDE SEQUENCE</scope>
    <source>
        <strain>ATCC 17588</strain>
    </source>
</reference>
<accession>F8H579</accession>
<evidence type="ECO:0000313" key="3">
    <source>
        <dbReference type="Proteomes" id="UP000008932"/>
    </source>
</evidence>
<name>F8H579_STUS2</name>
<gene>
    <name evidence="2" type="ordered locus">PSTAB_0235</name>
</gene>
<dbReference type="KEGG" id="psz:PSTAB_0235"/>
<reference evidence="2 3" key="1">
    <citation type="journal article" date="2011" name="J. Bacteriol.">
        <title>Complete Genome Sequence of the Type Strain Pseudomonas stutzeri CGMCC 1.1803.</title>
        <authorList>
            <person name="Chen M."/>
            <person name="Yan Y."/>
            <person name="Zhang W."/>
            <person name="Lu W."/>
            <person name="Wang J."/>
            <person name="Ping S."/>
            <person name="Lin M."/>
        </authorList>
    </citation>
    <scope>NUCLEOTIDE SEQUENCE [LARGE SCALE GENOMIC DNA]</scope>
    <source>
        <strain evidence="3">ATCC 17588 / DSM 5190 / CCUG 11256 / JCM 5965 / LMG 11199 / NCIMB 11358 / Stanier 221</strain>
    </source>
</reference>